<evidence type="ECO:0000313" key="8">
    <source>
        <dbReference type="Proteomes" id="UP000184774"/>
    </source>
</evidence>
<dbReference type="CDD" id="cd00342">
    <property type="entry name" value="gram_neg_porins"/>
    <property type="match status" value="1"/>
</dbReference>
<dbReference type="PANTHER" id="PTHR34501">
    <property type="entry name" value="PROTEIN YDDL-RELATED"/>
    <property type="match status" value="1"/>
</dbReference>
<dbReference type="RefSeq" id="WP_074372803.1">
    <property type="nucleotide sequence ID" value="NZ_AP024907.1"/>
</dbReference>
<name>A0A1N6M4A8_9VIBR</name>
<keyword evidence="2 4" id="KW-0732">Signal</keyword>
<keyword evidence="3" id="KW-0472">Membrane</keyword>
<reference evidence="6" key="2">
    <citation type="submission" date="2019-11" db="EMBL/GenBank/DDBJ databases">
        <authorList>
            <person name="January G."/>
            <person name="Bunk B."/>
        </authorList>
    </citation>
    <scope>NUCLEOTIDE SEQUENCE</scope>
    <source>
        <strain evidence="6">3.6</strain>
    </source>
</reference>
<dbReference type="SUPFAM" id="SSF56935">
    <property type="entry name" value="Porins"/>
    <property type="match status" value="1"/>
</dbReference>
<keyword evidence="9" id="KW-1185">Reference proteome</keyword>
<protein>
    <submittedName>
        <fullName evidence="7">Porin-like protein L</fullName>
    </submittedName>
</protein>
<dbReference type="AlphaFoldDB" id="A0A1N6M4A8"/>
<sequence>MKKTLIALAVAGAAVATGVNAGELYNQDGTSLTMQGRVEAILSLKDGDAADESRARLGFLGKQEINDNLYGLGYFEGQFTSEDGTTKTDGTTNTVDNGNGDFKDRYTYAGLGGTYGLVTYGKQDGVLTPLSDFTDIMSYHGDNAVKKLTVLDRVDNQLKYAGSFDNLNVFAEYRFADRVENDTTNTIDNNDQDGYGLSATYALADIGVDLGLGYGAQNDDNQIVATVAYTLNDLYLSALYSHIDFDAAGADNYDGYELAASYTIDKTKLIATYNYGETDKDVANYLALEVAYYFQPNFRSYVSYNINMLDKDDVNLAGSAIGDNGTEDDMVVGLRYDF</sequence>
<dbReference type="EMBL" id="CP046268">
    <property type="protein sequence ID" value="QMV13379.1"/>
    <property type="molecule type" value="Genomic_DNA"/>
</dbReference>
<proteinExistence type="predicted"/>
<dbReference type="Proteomes" id="UP000184774">
    <property type="component" value="Unassembled WGS sequence"/>
</dbReference>
<feature type="signal peptide" evidence="4">
    <location>
        <begin position="1"/>
        <end position="21"/>
    </location>
</feature>
<accession>A0A1N6M4A8</accession>
<evidence type="ECO:0000256" key="3">
    <source>
        <dbReference type="ARBA" id="ARBA00023136"/>
    </source>
</evidence>
<dbReference type="PANTHER" id="PTHR34501:SF2">
    <property type="entry name" value="OUTER MEMBRANE PORIN F-RELATED"/>
    <property type="match status" value="1"/>
</dbReference>
<dbReference type="InterPro" id="IPR033900">
    <property type="entry name" value="Gram_neg_porin_domain"/>
</dbReference>
<dbReference type="EMBL" id="FSSB01000011">
    <property type="protein sequence ID" value="SIO94258.1"/>
    <property type="molecule type" value="Genomic_DNA"/>
</dbReference>
<evidence type="ECO:0000259" key="5">
    <source>
        <dbReference type="Pfam" id="PF13609"/>
    </source>
</evidence>
<evidence type="ECO:0000313" key="7">
    <source>
        <dbReference type="EMBL" id="SIO94258.1"/>
    </source>
</evidence>
<dbReference type="GO" id="GO:0015288">
    <property type="term" value="F:porin activity"/>
    <property type="evidence" value="ECO:0007669"/>
    <property type="project" value="InterPro"/>
</dbReference>
<evidence type="ECO:0000313" key="9">
    <source>
        <dbReference type="Proteomes" id="UP000515264"/>
    </source>
</evidence>
<dbReference type="Gene3D" id="2.40.160.10">
    <property type="entry name" value="Porin"/>
    <property type="match status" value="1"/>
</dbReference>
<comment type="subcellular location">
    <subcellularLocation>
        <location evidence="1">Cell outer membrane</location>
        <topology evidence="1">Multi-pass membrane protein</topology>
    </subcellularLocation>
</comment>
<dbReference type="Proteomes" id="UP000515264">
    <property type="component" value="Chromosome 1"/>
</dbReference>
<reference evidence="6 9" key="3">
    <citation type="journal article" date="2020" name="J. Nat. Prod.">
        <title>Genomics-Metabolomics Profiling Disclosed Marine Vibrio spartinae 3.6 as a Producer of a New Branched Side Chain Prodigiosin.</title>
        <authorList>
            <person name="Vitale G.A."/>
            <person name="Sciarretta M."/>
            <person name="Palma Esposito F."/>
            <person name="January G.G."/>
            <person name="Giaccio M."/>
            <person name="Bunk B."/>
            <person name="Sproer C."/>
            <person name="Bajerski F."/>
            <person name="Power D."/>
            <person name="Festa C."/>
            <person name="Monti M.C."/>
            <person name="D'Auria M.V."/>
            <person name="de Pascale D."/>
        </authorList>
    </citation>
    <scope>NUCLEOTIDE SEQUENCE [LARGE SCALE GENOMIC DNA]</scope>
    <source>
        <strain evidence="6 9">3.6</strain>
    </source>
</reference>
<feature type="domain" description="Porin" evidence="5">
    <location>
        <begin position="7"/>
        <end position="305"/>
    </location>
</feature>
<evidence type="ECO:0000256" key="4">
    <source>
        <dbReference type="SAM" id="SignalP"/>
    </source>
</evidence>
<gene>
    <name evidence="7" type="primary">ompL_1</name>
    <name evidence="7" type="ORF">VSP9026_01945</name>
    <name evidence="6" type="ORF">Vspart_00604</name>
</gene>
<dbReference type="InterPro" id="IPR050298">
    <property type="entry name" value="Gram-neg_bact_OMP"/>
</dbReference>
<evidence type="ECO:0000313" key="6">
    <source>
        <dbReference type="EMBL" id="QMV13379.1"/>
    </source>
</evidence>
<evidence type="ECO:0000256" key="1">
    <source>
        <dbReference type="ARBA" id="ARBA00004571"/>
    </source>
</evidence>
<reference evidence="7 8" key="1">
    <citation type="submission" date="2016-12" db="EMBL/GenBank/DDBJ databases">
        <authorList>
            <person name="Song W.-J."/>
            <person name="Kurnit D.M."/>
        </authorList>
    </citation>
    <scope>NUCLEOTIDE SEQUENCE [LARGE SCALE GENOMIC DNA]</scope>
    <source>
        <strain evidence="7 8">CECT 9026</strain>
    </source>
</reference>
<dbReference type="GO" id="GO:0009279">
    <property type="term" value="C:cell outer membrane"/>
    <property type="evidence" value="ECO:0007669"/>
    <property type="project" value="UniProtKB-SubCell"/>
</dbReference>
<organism evidence="7 8">
    <name type="scientific">Vibrio spartinae</name>
    <dbReference type="NCBI Taxonomy" id="1918945"/>
    <lineage>
        <taxon>Bacteria</taxon>
        <taxon>Pseudomonadati</taxon>
        <taxon>Pseudomonadota</taxon>
        <taxon>Gammaproteobacteria</taxon>
        <taxon>Vibrionales</taxon>
        <taxon>Vibrionaceae</taxon>
        <taxon>Vibrio</taxon>
    </lineage>
</organism>
<feature type="chain" id="PRO_5044562968" evidence="4">
    <location>
        <begin position="22"/>
        <end position="338"/>
    </location>
</feature>
<dbReference type="OrthoDB" id="6212428at2"/>
<evidence type="ECO:0000256" key="2">
    <source>
        <dbReference type="ARBA" id="ARBA00022729"/>
    </source>
</evidence>
<dbReference type="InterPro" id="IPR023614">
    <property type="entry name" value="Porin_dom_sf"/>
</dbReference>
<dbReference type="Pfam" id="PF13609">
    <property type="entry name" value="Porin_4"/>
    <property type="match status" value="1"/>
</dbReference>